<dbReference type="AlphaFoldDB" id="A0AAU9R1Q2"/>
<organism evidence="2 3">
    <name type="scientific">Vibrio jasicida</name>
    <dbReference type="NCBI Taxonomy" id="766224"/>
    <lineage>
        <taxon>Bacteria</taxon>
        <taxon>Pseudomonadati</taxon>
        <taxon>Pseudomonadota</taxon>
        <taxon>Gammaproteobacteria</taxon>
        <taxon>Vibrionales</taxon>
        <taxon>Vibrionaceae</taxon>
        <taxon>Vibrio</taxon>
    </lineage>
</organism>
<proteinExistence type="predicted"/>
<feature type="region of interest" description="Disordered" evidence="1">
    <location>
        <begin position="732"/>
        <end position="755"/>
    </location>
</feature>
<reference evidence="2" key="1">
    <citation type="submission" date="2022-01" db="EMBL/GenBank/DDBJ databases">
        <authorList>
            <person name="Lagorce A."/>
        </authorList>
    </citation>
    <scope>NUCLEOTIDE SEQUENCE</scope>
    <source>
        <strain evidence="2">Th15_F1_A12</strain>
    </source>
</reference>
<comment type="caution">
    <text evidence="2">The sequence shown here is derived from an EMBL/GenBank/DDBJ whole genome shotgun (WGS) entry which is preliminary data.</text>
</comment>
<sequence length="755" mass="88454">MSVIKLVKAPMTLDTIYPKGVKGAADFANHLLYNVVDPKTGLYSDKRCKLMMKLNPMFVDFGKYLELYGSTLTKKEIKRACFKEVSRQKKFWVEPILNSPKRHYLDENFECFDTSKLFNLKGNFSVVSHETQRILDAFGNDEEKKNEMMFEMTEEFLCLWINQYFSDRGLSMRVTREELPIMINLHLDTKNEHVHFYMPCYVKGRMINPRYFSLSKQKAHTKLEKKYKQFLDQGISLGFDKIEGLEQRRNYLIEQFERGCTMREAIDNYRALQQRVKDVYKQGMSDPKQLQELLKANGIEEVKVNKKAVNLRFSETTAIFNIESFRDKEVRDLLHAHSERVVNDRTSNIKVHELEKVIQYNYDAVQAKLQKKLSESPAELHHQIKRKAFKLYAKRLKKSGIIIDLTKQGAASYIVQGINSFKSDKNVSLTSFKSSLMINPQLRGKSLLSEFELTQDDIFNHGIEYMDGVPKSIRYGKKRAYATMNLEESNLVSFESYRLKFNENYLLKLGAEKFELENGFVLFKQNKPLLKVERYDNGSAILTTSNVHPREAANLMLNVLIEDAKNLDKDKYIRVTPVDDSKDVQRLRELHLKLMFSNDKNARNIVVDYPDMANDLKLEEMIQKQLEYQFTQYDKSFASSKSKIKKGVYNFTDAKGVGLLNNPKMKQHKHLVEEKLNTQIIELITKHDVTEIKFNQRVDVEYFKDNQHKLIEMSQHLPKEEQDKVKKFLSEFEEAQSSPIQKNEQKQKNRIKRKA</sequence>
<dbReference type="RefSeq" id="WP_409588144.1">
    <property type="nucleotide sequence ID" value="NZ_CAKMTZ010000002.1"/>
</dbReference>
<protein>
    <submittedName>
        <fullName evidence="2">Uncharacterized protein</fullName>
    </submittedName>
</protein>
<gene>
    <name evidence="2" type="ORF">THF1A12_90084</name>
</gene>
<evidence type="ECO:0000313" key="3">
    <source>
        <dbReference type="Proteomes" id="UP001295462"/>
    </source>
</evidence>
<dbReference type="EMBL" id="CAKMUD010000149">
    <property type="protein sequence ID" value="CAH1603980.1"/>
    <property type="molecule type" value="Genomic_DNA"/>
</dbReference>
<name>A0AAU9R1Q2_9VIBR</name>
<evidence type="ECO:0000256" key="1">
    <source>
        <dbReference type="SAM" id="MobiDB-lite"/>
    </source>
</evidence>
<accession>A0AAU9R1Q2</accession>
<dbReference type="Proteomes" id="UP001295462">
    <property type="component" value="Unassembled WGS sequence"/>
</dbReference>
<evidence type="ECO:0000313" key="2">
    <source>
        <dbReference type="EMBL" id="CAH1603980.1"/>
    </source>
</evidence>